<comment type="catalytic activity">
    <reaction evidence="10">
        <text>[protein]-C-terminal L-amino acid-glycyl-phosphatidylethanolamide + H2O = [protein]-C-terminal L-amino acid-glycine + a 1,2-diacyl-sn-glycero-3-phosphoethanolamine</text>
        <dbReference type="Rhea" id="RHEA:67548"/>
        <dbReference type="Rhea" id="RHEA-COMP:17323"/>
        <dbReference type="Rhea" id="RHEA-COMP:17324"/>
        <dbReference type="ChEBI" id="CHEBI:15377"/>
        <dbReference type="ChEBI" id="CHEBI:64612"/>
        <dbReference type="ChEBI" id="CHEBI:172940"/>
        <dbReference type="ChEBI" id="CHEBI:172941"/>
    </reaction>
    <physiologicalReaction direction="left-to-right" evidence="10">
        <dbReference type="Rhea" id="RHEA:67549"/>
    </physiologicalReaction>
</comment>
<dbReference type="PANTHER" id="PTHR22624">
    <property type="entry name" value="CYSTEINE PROTEASE ATG4"/>
    <property type="match status" value="1"/>
</dbReference>
<feature type="compositionally biased region" description="Low complexity" evidence="14">
    <location>
        <begin position="20"/>
        <end position="29"/>
    </location>
</feature>
<dbReference type="GO" id="GO:0006914">
    <property type="term" value="P:autophagy"/>
    <property type="evidence" value="ECO:0007669"/>
    <property type="project" value="UniProtKB-KW"/>
</dbReference>
<dbReference type="GO" id="GO:0008234">
    <property type="term" value="F:cysteine-type peptidase activity"/>
    <property type="evidence" value="ECO:0007669"/>
    <property type="project" value="UniProtKB-KW"/>
</dbReference>
<comment type="caution">
    <text evidence="16">The sequence shown here is derived from an EMBL/GenBank/DDBJ whole genome shotgun (WGS) entry which is preliminary data.</text>
</comment>
<feature type="region of interest" description="Disordered" evidence="14">
    <location>
        <begin position="15"/>
        <end position="35"/>
    </location>
</feature>
<keyword evidence="5 13" id="KW-0645">Protease</keyword>
<feature type="domain" description="Peptidase C54 catalytic" evidence="15">
    <location>
        <begin position="105"/>
        <end position="263"/>
    </location>
</feature>
<keyword evidence="4 13" id="KW-0963">Cytoplasm</keyword>
<comment type="similarity">
    <text evidence="2 13">Belongs to the peptidase C54 family.</text>
</comment>
<evidence type="ECO:0000256" key="4">
    <source>
        <dbReference type="ARBA" id="ARBA00022490"/>
    </source>
</evidence>
<comment type="function">
    <text evidence="12">Cysteine protease that plays a key role in autophagy by mediating both proteolytic activation and delipidation of ATG8 family proteins. The protease activity is required for proteolytic activation of ATG8 family proteins: cleaves the C-terminal amino acid of ATG8 proteins to reveal a C-terminal glycine. Exposure of the glycine at the C-terminus is essential for ATG8 proteins conjugation to phosphatidylethanolamine (PE) and insertion to membranes, which is necessary for autophagy. In addition to the protease activity, also mediates delipidation of PE-conjugated ATG8 proteins.</text>
</comment>
<sequence length="273" mass="30149">MKGFCEKAVASKFSCKTKSDSSNSEPQSSDTKLSKVSLWSSVFASAFSVFETNSESSPSASEKKAIDNSRNNGWTTAVRRVVTGLCYKISQEESSNHASSSNGLAEFEQDFSSRILMTYRKGFEAIGDSKLTSDVNWGCMLRSSQMLVAQALLLHRMGRSWRKTSHKPMDQDYIEILHHFGDSKASAFSIHNILQAGKAYGLAAGSWVGPYAMCRSWETLARSKREETDLECQSLPMAIYIVSGDEDGERGGAPVVYIEEASRHCLEFSKRPG</sequence>
<evidence type="ECO:0000313" key="16">
    <source>
        <dbReference type="EMBL" id="RVW57678.1"/>
    </source>
</evidence>
<dbReference type="InterPro" id="IPR046792">
    <property type="entry name" value="Peptidase_C54_cat"/>
</dbReference>
<keyword evidence="6 13" id="KW-0378">Hydrolase</keyword>
<keyword evidence="7" id="KW-0788">Thiol protease</keyword>
<dbReference type="GO" id="GO:0006508">
    <property type="term" value="P:proteolysis"/>
    <property type="evidence" value="ECO:0007669"/>
    <property type="project" value="UniProtKB-KW"/>
</dbReference>
<evidence type="ECO:0000256" key="10">
    <source>
        <dbReference type="ARBA" id="ARBA00029362"/>
    </source>
</evidence>
<comment type="subunit">
    <text evidence="11">Interacts with ATG8.</text>
</comment>
<organism evidence="16 17">
    <name type="scientific">Vitis vinifera</name>
    <name type="common">Grape</name>
    <dbReference type="NCBI Taxonomy" id="29760"/>
    <lineage>
        <taxon>Eukaryota</taxon>
        <taxon>Viridiplantae</taxon>
        <taxon>Streptophyta</taxon>
        <taxon>Embryophyta</taxon>
        <taxon>Tracheophyta</taxon>
        <taxon>Spermatophyta</taxon>
        <taxon>Magnoliopsida</taxon>
        <taxon>eudicotyledons</taxon>
        <taxon>Gunneridae</taxon>
        <taxon>Pentapetalae</taxon>
        <taxon>rosids</taxon>
        <taxon>Vitales</taxon>
        <taxon>Vitaceae</taxon>
        <taxon>Viteae</taxon>
        <taxon>Vitis</taxon>
    </lineage>
</organism>
<dbReference type="EC" id="3.4.22.-" evidence="13"/>
<gene>
    <name evidence="16" type="primary">ATG4_3</name>
    <name evidence="16" type="ORF">CK203_096251</name>
</gene>
<evidence type="ECO:0000256" key="7">
    <source>
        <dbReference type="ARBA" id="ARBA00022807"/>
    </source>
</evidence>
<dbReference type="GO" id="GO:0019786">
    <property type="term" value="F:protein-phosphatidylethanolamide deconjugating activity"/>
    <property type="evidence" value="ECO:0007669"/>
    <property type="project" value="InterPro"/>
</dbReference>
<proteinExistence type="inferred from homology"/>
<dbReference type="GO" id="GO:0005737">
    <property type="term" value="C:cytoplasm"/>
    <property type="evidence" value="ECO:0007669"/>
    <property type="project" value="UniProtKB-SubCell"/>
</dbReference>
<evidence type="ECO:0000256" key="6">
    <source>
        <dbReference type="ARBA" id="ARBA00022801"/>
    </source>
</evidence>
<evidence type="ECO:0000256" key="9">
    <source>
        <dbReference type="ARBA" id="ARBA00023006"/>
    </source>
</evidence>
<evidence type="ECO:0000256" key="3">
    <source>
        <dbReference type="ARBA" id="ARBA00022448"/>
    </source>
</evidence>
<reference evidence="16 17" key="1">
    <citation type="journal article" date="2018" name="PLoS Genet.">
        <title>Population sequencing reveals clonal diversity and ancestral inbreeding in the grapevine cultivar Chardonnay.</title>
        <authorList>
            <person name="Roach M.J."/>
            <person name="Johnson D.L."/>
            <person name="Bohlmann J."/>
            <person name="van Vuuren H.J."/>
            <person name="Jones S.J."/>
            <person name="Pretorius I.S."/>
            <person name="Schmidt S.A."/>
            <person name="Borneman A.R."/>
        </authorList>
    </citation>
    <scope>NUCLEOTIDE SEQUENCE [LARGE SCALE GENOMIC DNA]</scope>
    <source>
        <strain evidence="17">cv. Chardonnay</strain>
        <tissue evidence="16">Leaf</tissue>
    </source>
</reference>
<dbReference type="EMBL" id="QGNW01001048">
    <property type="protein sequence ID" value="RVW57678.1"/>
    <property type="molecule type" value="Genomic_DNA"/>
</dbReference>
<protein>
    <recommendedName>
        <fullName evidence="13">Cysteine protease</fullName>
        <ecNumber evidence="13">3.4.22.-</ecNumber>
    </recommendedName>
</protein>
<evidence type="ECO:0000256" key="14">
    <source>
        <dbReference type="SAM" id="MobiDB-lite"/>
    </source>
</evidence>
<dbReference type="Proteomes" id="UP000288805">
    <property type="component" value="Unassembled WGS sequence"/>
</dbReference>
<dbReference type="SUPFAM" id="SSF54001">
    <property type="entry name" value="Cysteine proteinases"/>
    <property type="match status" value="1"/>
</dbReference>
<evidence type="ECO:0000256" key="5">
    <source>
        <dbReference type="ARBA" id="ARBA00022670"/>
    </source>
</evidence>
<accession>A0A438FCG9</accession>
<evidence type="ECO:0000259" key="15">
    <source>
        <dbReference type="Pfam" id="PF03416"/>
    </source>
</evidence>
<dbReference type="AlphaFoldDB" id="A0A438FCG9"/>
<keyword evidence="3" id="KW-0813">Transport</keyword>
<evidence type="ECO:0000256" key="1">
    <source>
        <dbReference type="ARBA" id="ARBA00004496"/>
    </source>
</evidence>
<keyword evidence="8 13" id="KW-0653">Protein transport</keyword>
<dbReference type="GO" id="GO:0015031">
    <property type="term" value="P:protein transport"/>
    <property type="evidence" value="ECO:0007669"/>
    <property type="project" value="UniProtKB-KW"/>
</dbReference>
<evidence type="ECO:0000256" key="2">
    <source>
        <dbReference type="ARBA" id="ARBA00010958"/>
    </source>
</evidence>
<name>A0A438FCG9_VITVI</name>
<evidence type="ECO:0000313" key="17">
    <source>
        <dbReference type="Proteomes" id="UP000288805"/>
    </source>
</evidence>
<keyword evidence="9 13" id="KW-0072">Autophagy</keyword>
<evidence type="ECO:0000256" key="11">
    <source>
        <dbReference type="ARBA" id="ARBA00038724"/>
    </source>
</evidence>
<dbReference type="Pfam" id="PF03416">
    <property type="entry name" value="Peptidase_C54"/>
    <property type="match status" value="1"/>
</dbReference>
<evidence type="ECO:0000256" key="12">
    <source>
        <dbReference type="ARBA" id="ARBA00045891"/>
    </source>
</evidence>
<dbReference type="InterPro" id="IPR038765">
    <property type="entry name" value="Papain-like_cys_pep_sf"/>
</dbReference>
<evidence type="ECO:0000256" key="13">
    <source>
        <dbReference type="RuleBase" id="RU363115"/>
    </source>
</evidence>
<comment type="subcellular location">
    <subcellularLocation>
        <location evidence="1 13">Cytoplasm</location>
    </subcellularLocation>
</comment>
<evidence type="ECO:0000256" key="8">
    <source>
        <dbReference type="ARBA" id="ARBA00022927"/>
    </source>
</evidence>
<dbReference type="InterPro" id="IPR005078">
    <property type="entry name" value="Peptidase_C54"/>
</dbReference>
<dbReference type="PANTHER" id="PTHR22624:SF49">
    <property type="entry name" value="CYSTEINE PROTEASE"/>
    <property type="match status" value="1"/>
</dbReference>